<dbReference type="Gene3D" id="3.30.9.10">
    <property type="entry name" value="D-Amino Acid Oxidase, subunit A, domain 2"/>
    <property type="match status" value="1"/>
</dbReference>
<evidence type="ECO:0000259" key="8">
    <source>
        <dbReference type="Pfam" id="PF22578"/>
    </source>
</evidence>
<dbReference type="Pfam" id="PF22578">
    <property type="entry name" value="GGR_cat"/>
    <property type="match status" value="1"/>
</dbReference>
<accession>A0A382RM03</accession>
<dbReference type="InterPro" id="IPR050407">
    <property type="entry name" value="Geranylgeranyl_reductase"/>
</dbReference>
<dbReference type="Pfam" id="PF01266">
    <property type="entry name" value="DAO"/>
    <property type="match status" value="1"/>
</dbReference>
<dbReference type="Gene3D" id="3.50.50.60">
    <property type="entry name" value="FAD/NAD(P)-binding domain"/>
    <property type="match status" value="1"/>
</dbReference>
<sequence length="305" mass="32927">MQDSYDVVVVGGGPSGSMAAWEAAKGGASVCMLEKDRDIGYPVRCGEAAGESGLRKFVDIKDSWVAQKITGAKLGSPSGKLVDVDFAKETGFILNRRVFDYDLSRYAANSGAEIFTKAYVKNVILNNNQESNVVLDYLGEEKKIFSKVVIGADGLTSRVGRWAGIRTQVRMKDMESAVQYSVSNIDIDPNKMIMYVGRNHAPGGYLWVFPKGDRFANIGIGISGKYSRYKSAKKYLDEFMEREYPDAAILTTMCGGVPCGKPMRNPVKDGLMLVGDAAHQINPMTGGGIVSGMTAGWIAGQVAAD</sequence>
<dbReference type="PANTHER" id="PTHR42685:SF18">
    <property type="entry name" value="DIGERANYLGERANYLGLYCEROPHOSPHOLIPID REDUCTASE"/>
    <property type="match status" value="1"/>
</dbReference>
<feature type="domain" description="FAD dependent oxidoreductase" evidence="7">
    <location>
        <begin position="6"/>
        <end position="40"/>
    </location>
</feature>
<dbReference type="NCBIfam" id="TIGR02032">
    <property type="entry name" value="GG-red-SF"/>
    <property type="match status" value="1"/>
</dbReference>
<keyword evidence="2" id="KW-0285">Flavoprotein</keyword>
<feature type="non-terminal residue" evidence="9">
    <location>
        <position position="305"/>
    </location>
</feature>
<evidence type="ECO:0000256" key="3">
    <source>
        <dbReference type="ARBA" id="ARBA00023002"/>
    </source>
</evidence>
<dbReference type="InterPro" id="IPR006076">
    <property type="entry name" value="FAD-dep_OxRdtase"/>
</dbReference>
<dbReference type="SUPFAM" id="SSF51905">
    <property type="entry name" value="FAD/NAD(P)-binding domain"/>
    <property type="match status" value="1"/>
</dbReference>
<keyword evidence="4" id="KW-0443">Lipid metabolism</keyword>
<dbReference type="PRINTS" id="PR00420">
    <property type="entry name" value="RNGMNOXGNASE"/>
</dbReference>
<dbReference type="InterPro" id="IPR054715">
    <property type="entry name" value="GGR_cat"/>
</dbReference>
<gene>
    <name evidence="9" type="ORF">METZ01_LOCUS351136</name>
</gene>
<keyword evidence="1" id="KW-0444">Lipid biosynthesis</keyword>
<keyword evidence="3" id="KW-0560">Oxidoreductase</keyword>
<evidence type="ECO:0000256" key="5">
    <source>
        <dbReference type="ARBA" id="ARBA00023209"/>
    </source>
</evidence>
<dbReference type="InterPro" id="IPR036188">
    <property type="entry name" value="FAD/NAD-bd_sf"/>
</dbReference>
<keyword evidence="6" id="KW-1208">Phospholipid metabolism</keyword>
<organism evidence="9">
    <name type="scientific">marine metagenome</name>
    <dbReference type="NCBI Taxonomy" id="408172"/>
    <lineage>
        <taxon>unclassified sequences</taxon>
        <taxon>metagenomes</taxon>
        <taxon>ecological metagenomes</taxon>
    </lineage>
</organism>
<dbReference type="GO" id="GO:0016628">
    <property type="term" value="F:oxidoreductase activity, acting on the CH-CH group of donors, NAD or NADP as acceptor"/>
    <property type="evidence" value="ECO:0007669"/>
    <property type="project" value="InterPro"/>
</dbReference>
<keyword evidence="5" id="KW-0594">Phospholipid biosynthesis</keyword>
<evidence type="ECO:0000256" key="4">
    <source>
        <dbReference type="ARBA" id="ARBA00023098"/>
    </source>
</evidence>
<proteinExistence type="predicted"/>
<dbReference type="AlphaFoldDB" id="A0A382RM03"/>
<evidence type="ECO:0000259" key="7">
    <source>
        <dbReference type="Pfam" id="PF01266"/>
    </source>
</evidence>
<evidence type="ECO:0000256" key="6">
    <source>
        <dbReference type="ARBA" id="ARBA00023264"/>
    </source>
</evidence>
<evidence type="ECO:0000313" key="9">
    <source>
        <dbReference type="EMBL" id="SVC98282.1"/>
    </source>
</evidence>
<reference evidence="9" key="1">
    <citation type="submission" date="2018-05" db="EMBL/GenBank/DDBJ databases">
        <authorList>
            <person name="Lanie J.A."/>
            <person name="Ng W.-L."/>
            <person name="Kazmierczak K.M."/>
            <person name="Andrzejewski T.M."/>
            <person name="Davidsen T.M."/>
            <person name="Wayne K.J."/>
            <person name="Tettelin H."/>
            <person name="Glass J.I."/>
            <person name="Rusch D."/>
            <person name="Podicherti R."/>
            <person name="Tsui H.-C.T."/>
            <person name="Winkler M.E."/>
        </authorList>
    </citation>
    <scope>NUCLEOTIDE SEQUENCE</scope>
</reference>
<name>A0A382RM03_9ZZZZ</name>
<evidence type="ECO:0000256" key="1">
    <source>
        <dbReference type="ARBA" id="ARBA00022516"/>
    </source>
</evidence>
<evidence type="ECO:0000256" key="2">
    <source>
        <dbReference type="ARBA" id="ARBA00022630"/>
    </source>
</evidence>
<dbReference type="EMBL" id="UINC01122460">
    <property type="protein sequence ID" value="SVC98282.1"/>
    <property type="molecule type" value="Genomic_DNA"/>
</dbReference>
<protein>
    <submittedName>
        <fullName evidence="9">Uncharacterized protein</fullName>
    </submittedName>
</protein>
<dbReference type="InterPro" id="IPR011777">
    <property type="entry name" value="Geranylgeranyl_Rdtase_fam"/>
</dbReference>
<dbReference type="PANTHER" id="PTHR42685">
    <property type="entry name" value="GERANYLGERANYL DIPHOSPHATE REDUCTASE"/>
    <property type="match status" value="1"/>
</dbReference>
<feature type="domain" description="Digeranylgeranylglycerophospholipid reductase catalytic" evidence="8">
    <location>
        <begin position="173"/>
        <end position="257"/>
    </location>
</feature>
<dbReference type="GO" id="GO:0008654">
    <property type="term" value="P:phospholipid biosynthetic process"/>
    <property type="evidence" value="ECO:0007669"/>
    <property type="project" value="UniProtKB-KW"/>
</dbReference>